<dbReference type="Proteomes" id="UP001605036">
    <property type="component" value="Unassembled WGS sequence"/>
</dbReference>
<accession>A0ABD1XEI2</accession>
<comment type="caution">
    <text evidence="4">The sequence shown here is derived from an EMBL/GenBank/DDBJ whole genome shotgun (WGS) entry which is preliminary data.</text>
</comment>
<dbReference type="EMBL" id="JBHFFA010000102">
    <property type="protein sequence ID" value="KAL2603039.1"/>
    <property type="molecule type" value="Genomic_DNA"/>
</dbReference>
<proteinExistence type="predicted"/>
<dbReference type="AlphaFoldDB" id="A0ABD1XEI2"/>
<dbReference type="PANTHER" id="PTHR33734">
    <property type="entry name" value="LYSM DOMAIN-CONTAINING GPI-ANCHORED PROTEIN 2"/>
    <property type="match status" value="1"/>
</dbReference>
<organism evidence="4 5">
    <name type="scientific">Riccia fluitans</name>
    <dbReference type="NCBI Taxonomy" id="41844"/>
    <lineage>
        <taxon>Eukaryota</taxon>
        <taxon>Viridiplantae</taxon>
        <taxon>Streptophyta</taxon>
        <taxon>Embryophyta</taxon>
        <taxon>Marchantiophyta</taxon>
        <taxon>Marchantiopsida</taxon>
        <taxon>Marchantiidae</taxon>
        <taxon>Marchantiales</taxon>
        <taxon>Ricciaceae</taxon>
        <taxon>Riccia</taxon>
    </lineage>
</organism>
<dbReference type="CDD" id="cd00118">
    <property type="entry name" value="LysM"/>
    <property type="match status" value="1"/>
</dbReference>
<evidence type="ECO:0000313" key="5">
    <source>
        <dbReference type="Proteomes" id="UP001605036"/>
    </source>
</evidence>
<dbReference type="EMBL" id="JBHFFA010000101">
    <property type="protein sequence ID" value="KAL2603041.1"/>
    <property type="molecule type" value="Genomic_DNA"/>
</dbReference>
<feature type="compositionally biased region" description="Basic and acidic residues" evidence="1">
    <location>
        <begin position="199"/>
        <end position="219"/>
    </location>
</feature>
<evidence type="ECO:0000313" key="3">
    <source>
        <dbReference type="EMBL" id="KAL2603039.1"/>
    </source>
</evidence>
<name>A0ABD1XEI2_9MARC</name>
<dbReference type="Gene3D" id="1.20.120.20">
    <property type="entry name" value="Apolipoprotein"/>
    <property type="match status" value="1"/>
</dbReference>
<dbReference type="PROSITE" id="PS51782">
    <property type="entry name" value="LYSM"/>
    <property type="match status" value="1"/>
</dbReference>
<gene>
    <name evidence="4" type="ORF">R1flu_017153</name>
    <name evidence="3" type="ORF">R1flu_017252</name>
</gene>
<dbReference type="SMART" id="SM00257">
    <property type="entry name" value="LysM"/>
    <property type="match status" value="1"/>
</dbReference>
<evidence type="ECO:0000313" key="4">
    <source>
        <dbReference type="EMBL" id="KAL2603041.1"/>
    </source>
</evidence>
<dbReference type="Pfam" id="PF01476">
    <property type="entry name" value="LysM"/>
    <property type="match status" value="1"/>
</dbReference>
<dbReference type="InterPro" id="IPR036779">
    <property type="entry name" value="LysM_dom_sf"/>
</dbReference>
<feature type="region of interest" description="Disordered" evidence="1">
    <location>
        <begin position="179"/>
        <end position="219"/>
    </location>
</feature>
<reference evidence="4 5" key="1">
    <citation type="submission" date="2024-09" db="EMBL/GenBank/DDBJ databases">
        <title>Chromosome-scale assembly of Riccia fluitans.</title>
        <authorList>
            <person name="Paukszto L."/>
            <person name="Sawicki J."/>
            <person name="Karawczyk K."/>
            <person name="Piernik-Szablinska J."/>
            <person name="Szczecinska M."/>
            <person name="Mazdziarz M."/>
        </authorList>
    </citation>
    <scope>NUCLEOTIDE SEQUENCE [LARGE SCALE GENOMIC DNA]</scope>
    <source>
        <strain evidence="4">Rf_01</strain>
        <tissue evidence="4">Aerial parts of the thallus</tissue>
    </source>
</reference>
<sequence>MAAPKANGSGAGPKDNKGNNDTIAKVAGAVVVTGVVYGLYKYVTGNSDEPVGYRSHAKSEPFHEQISLEKPAVCEEFEGRVKGTAGTLKEKAGEFKGAIEDRGRDISRTVKGKGQEVRDWTADKGERVRDGTSDFFNRKSDEVTSDAEDGTNYVAEKAEDAKNTVAGKAGETKDYLADKTGKAKDSGSGWFGRGSSEANKGKEEVKKFASDKDRKANDAYDRAKAVANREKDEAKRYAGDKERQLKDTGSNFFDKVGAEANREKENVKKFGYDAEQKVEQVGSNVAHKASDLAHKVLPGKGQSKSGWSKSSGRGAGGEYGVVRGDTLWSISQRYGVTIDELRTVNGIRDADFIVAGTTINIPN</sequence>
<protein>
    <recommendedName>
        <fullName evidence="2">LysM domain-containing protein</fullName>
    </recommendedName>
</protein>
<dbReference type="SUPFAM" id="SSF54106">
    <property type="entry name" value="LysM domain"/>
    <property type="match status" value="1"/>
</dbReference>
<dbReference type="InterPro" id="IPR018392">
    <property type="entry name" value="LysM"/>
</dbReference>
<feature type="region of interest" description="Disordered" evidence="1">
    <location>
        <begin position="1"/>
        <end position="21"/>
    </location>
</feature>
<dbReference type="PANTHER" id="PTHR33734:SF22">
    <property type="entry name" value="MEMBRANE-BOUND LYTIC MUREIN TRANSGLYCOSYLASE D"/>
    <property type="match status" value="1"/>
</dbReference>
<keyword evidence="5" id="KW-1185">Reference proteome</keyword>
<evidence type="ECO:0000259" key="2">
    <source>
        <dbReference type="PROSITE" id="PS51782"/>
    </source>
</evidence>
<dbReference type="Gene3D" id="3.10.350.10">
    <property type="entry name" value="LysM domain"/>
    <property type="match status" value="1"/>
</dbReference>
<evidence type="ECO:0000256" key="1">
    <source>
        <dbReference type="SAM" id="MobiDB-lite"/>
    </source>
</evidence>
<feature type="domain" description="LysM" evidence="2">
    <location>
        <begin position="317"/>
        <end position="361"/>
    </location>
</feature>